<evidence type="ECO:0000256" key="1">
    <source>
        <dbReference type="ARBA" id="ARBA00023015"/>
    </source>
</evidence>
<keyword evidence="1" id="KW-0805">Transcription regulation</keyword>
<feature type="domain" description="HTH araC/xylS-type" evidence="4">
    <location>
        <begin position="258"/>
        <end position="356"/>
    </location>
</feature>
<sequence>MGRRVVMTSKVEEVESKNNRAECTESESTRASTNTPIQKIITSQKTERKVLVEGQFLAERFPSGISVMGGDIHELANTTVLATAGRALHMVIVLDGQLGFGYDEQDFHLRGQVRCASSISSTDPVPTAVIVDIKRRCSFRRYLTKGRVRKINIIVPHAWFERTPADESGSRDAFWQHFSQHLSTVEWQPSQNVLSYCNEMLTAIDFDDKWQRNIYIETRVTAIIGEMVNDVIQMPIKPSYQQITDPIHTSSEHYDVLCAAIEYIESYLHTDLTLEEVAKQSAMSVSALQRKFKDTFSCTVFDYIRQRRLAKVKEAMDKEKITIGEAAYMAGYNHPSNFITAFKRQYGVTPGELTNS</sequence>
<keyword evidence="3" id="KW-0804">Transcription</keyword>
<dbReference type="Gene3D" id="1.10.10.60">
    <property type="entry name" value="Homeodomain-like"/>
    <property type="match status" value="2"/>
</dbReference>
<reference evidence="5 6" key="1">
    <citation type="submission" date="2018-01" db="EMBL/GenBank/DDBJ databases">
        <title>Whole genome sequencing of Histamine producing bacteria.</title>
        <authorList>
            <person name="Butler K."/>
        </authorList>
    </citation>
    <scope>NUCLEOTIDE SEQUENCE [LARGE SCALE GENOMIC DNA]</scope>
    <source>
        <strain evidence="5 6">DSM 24669</strain>
    </source>
</reference>
<keyword evidence="2" id="KW-0238">DNA-binding</keyword>
<comment type="caution">
    <text evidence="5">The sequence shown here is derived from an EMBL/GenBank/DDBJ whole genome shotgun (WGS) entry which is preliminary data.</text>
</comment>
<evidence type="ECO:0000313" key="6">
    <source>
        <dbReference type="Proteomes" id="UP000240481"/>
    </source>
</evidence>
<evidence type="ECO:0000313" key="5">
    <source>
        <dbReference type="EMBL" id="PSW24849.1"/>
    </source>
</evidence>
<organism evidence="5 6">
    <name type="scientific">Photobacterium swingsii</name>
    <dbReference type="NCBI Taxonomy" id="680026"/>
    <lineage>
        <taxon>Bacteria</taxon>
        <taxon>Pseudomonadati</taxon>
        <taxon>Pseudomonadota</taxon>
        <taxon>Gammaproteobacteria</taxon>
        <taxon>Vibrionales</taxon>
        <taxon>Vibrionaceae</taxon>
        <taxon>Photobacterium</taxon>
    </lineage>
</organism>
<dbReference type="GO" id="GO:0043565">
    <property type="term" value="F:sequence-specific DNA binding"/>
    <property type="evidence" value="ECO:0007669"/>
    <property type="project" value="InterPro"/>
</dbReference>
<accession>A0A0J8VGI5</accession>
<dbReference type="InterPro" id="IPR053142">
    <property type="entry name" value="PchR_regulatory_protein"/>
</dbReference>
<dbReference type="InterPro" id="IPR018062">
    <property type="entry name" value="HTH_AraC-typ_CS"/>
</dbReference>
<name>A0A0J8VGI5_9GAMM</name>
<dbReference type="Pfam" id="PF12833">
    <property type="entry name" value="HTH_18"/>
    <property type="match status" value="1"/>
</dbReference>
<dbReference type="AlphaFoldDB" id="A0A0J8VGI5"/>
<dbReference type="PANTHER" id="PTHR47893:SF1">
    <property type="entry name" value="REGULATORY PROTEIN PCHR"/>
    <property type="match status" value="1"/>
</dbReference>
<dbReference type="GO" id="GO:0003700">
    <property type="term" value="F:DNA-binding transcription factor activity"/>
    <property type="evidence" value="ECO:0007669"/>
    <property type="project" value="InterPro"/>
</dbReference>
<keyword evidence="6" id="KW-1185">Reference proteome</keyword>
<dbReference type="Proteomes" id="UP000240481">
    <property type="component" value="Unassembled WGS sequence"/>
</dbReference>
<protein>
    <submittedName>
        <fullName evidence="5">AraC family transcriptional regulator</fullName>
    </submittedName>
</protein>
<dbReference type="SUPFAM" id="SSF46689">
    <property type="entry name" value="Homeodomain-like"/>
    <property type="match status" value="2"/>
</dbReference>
<dbReference type="PROSITE" id="PS00041">
    <property type="entry name" value="HTH_ARAC_FAMILY_1"/>
    <property type="match status" value="1"/>
</dbReference>
<dbReference type="PROSITE" id="PS01124">
    <property type="entry name" value="HTH_ARAC_FAMILY_2"/>
    <property type="match status" value="1"/>
</dbReference>
<evidence type="ECO:0000256" key="3">
    <source>
        <dbReference type="ARBA" id="ARBA00023163"/>
    </source>
</evidence>
<evidence type="ECO:0000256" key="2">
    <source>
        <dbReference type="ARBA" id="ARBA00023125"/>
    </source>
</evidence>
<dbReference type="STRING" id="680026.AB733_05845"/>
<dbReference type="InterPro" id="IPR018060">
    <property type="entry name" value="HTH_AraC"/>
</dbReference>
<proteinExistence type="predicted"/>
<dbReference type="InterPro" id="IPR009057">
    <property type="entry name" value="Homeodomain-like_sf"/>
</dbReference>
<dbReference type="PANTHER" id="PTHR47893">
    <property type="entry name" value="REGULATORY PROTEIN PCHR"/>
    <property type="match status" value="1"/>
</dbReference>
<dbReference type="SMART" id="SM00342">
    <property type="entry name" value="HTH_ARAC"/>
    <property type="match status" value="1"/>
</dbReference>
<evidence type="ECO:0000259" key="4">
    <source>
        <dbReference type="PROSITE" id="PS01124"/>
    </source>
</evidence>
<dbReference type="EMBL" id="PYLZ01000004">
    <property type="protein sequence ID" value="PSW24849.1"/>
    <property type="molecule type" value="Genomic_DNA"/>
</dbReference>
<gene>
    <name evidence="5" type="ORF">C9I94_08530</name>
</gene>